<dbReference type="GO" id="GO:0003677">
    <property type="term" value="F:DNA binding"/>
    <property type="evidence" value="ECO:0007669"/>
    <property type="project" value="UniProtKB-KW"/>
</dbReference>
<proteinExistence type="predicted"/>
<dbReference type="PANTHER" id="PTHR38479">
    <property type="entry name" value="LMO0824 PROTEIN"/>
    <property type="match status" value="1"/>
</dbReference>
<sequence>MLDRYALNRALFERQSLLRPAGHTALQAVERLVGMQAQAPLAPYVGLWTRLRDFRPDDLAGLITGRQVVRIALMRGTIHLVTAADCRTLRPLLQPLLDRALRSGAGRRLTGLDLHAIAAAGRELVDERPRTFGELGAALTERWPGHAPADLAHVIRALVPLVQVPPRGLWGHGGQATHTSAETWLGGRLDPAPALDDLVLRYLAGYGPATPRDIQVWSGLTRLREVVDGLRPRLRVFHDEHGNEVFDLPDAPRPDPGTPAPPRFLPEYDNLLRSHADRTRVLPGGHRDRLATPNDSPRPAFLVDGFVHGTWKLTRARGTATLTIEPFASLPDPGAVTAEAARLLEFAAAGDTHDIKIAEVTAG</sequence>
<dbReference type="Pfam" id="PF06224">
    <property type="entry name" value="AlkZ-like"/>
    <property type="match status" value="1"/>
</dbReference>
<dbReference type="PANTHER" id="PTHR38479:SF2">
    <property type="entry name" value="WINGED HELIX DNA-BINDING DOMAIN-CONTAINING PROTEIN"/>
    <property type="match status" value="1"/>
</dbReference>
<dbReference type="AlphaFoldDB" id="A0A543BT27"/>
<evidence type="ECO:0000313" key="2">
    <source>
        <dbReference type="Proteomes" id="UP000316096"/>
    </source>
</evidence>
<reference evidence="1 2" key="1">
    <citation type="submission" date="2019-06" db="EMBL/GenBank/DDBJ databases">
        <title>Sequencing the genomes of 1000 actinobacteria strains.</title>
        <authorList>
            <person name="Klenk H.-P."/>
        </authorList>
    </citation>
    <scope>NUCLEOTIDE SEQUENCE [LARGE SCALE GENOMIC DNA]</scope>
    <source>
        <strain evidence="1 2">DSM 102200</strain>
    </source>
</reference>
<keyword evidence="2" id="KW-1185">Reference proteome</keyword>
<evidence type="ECO:0000313" key="1">
    <source>
        <dbReference type="EMBL" id="TQL87988.1"/>
    </source>
</evidence>
<keyword evidence="1" id="KW-0238">DNA-binding</keyword>
<dbReference type="Proteomes" id="UP000316096">
    <property type="component" value="Unassembled WGS sequence"/>
</dbReference>
<accession>A0A543BT27</accession>
<dbReference type="InterPro" id="IPR009351">
    <property type="entry name" value="AlkZ-like"/>
</dbReference>
<comment type="caution">
    <text evidence="1">The sequence shown here is derived from an EMBL/GenBank/DDBJ whole genome shotgun (WGS) entry which is preliminary data.</text>
</comment>
<name>A0A543BT27_9ACTN</name>
<gene>
    <name evidence="1" type="ORF">FB559_8600</name>
</gene>
<protein>
    <submittedName>
        <fullName evidence="1">Winged helix DNA-binding protein</fullName>
    </submittedName>
</protein>
<dbReference type="EMBL" id="VFOZ01000003">
    <property type="protein sequence ID" value="TQL87988.1"/>
    <property type="molecule type" value="Genomic_DNA"/>
</dbReference>
<organism evidence="1 2">
    <name type="scientific">Actinoallomurus bryophytorum</name>
    <dbReference type="NCBI Taxonomy" id="1490222"/>
    <lineage>
        <taxon>Bacteria</taxon>
        <taxon>Bacillati</taxon>
        <taxon>Actinomycetota</taxon>
        <taxon>Actinomycetes</taxon>
        <taxon>Streptosporangiales</taxon>
        <taxon>Thermomonosporaceae</taxon>
        <taxon>Actinoallomurus</taxon>
    </lineage>
</organism>